<keyword evidence="5" id="KW-0325">Glycoprotein</keyword>
<feature type="domain" description="Chitin-binding type-2" evidence="7">
    <location>
        <begin position="1330"/>
        <end position="1389"/>
    </location>
</feature>
<feature type="domain" description="Chitin-binding type-2" evidence="7">
    <location>
        <begin position="1970"/>
        <end position="2028"/>
    </location>
</feature>
<evidence type="ECO:0000256" key="5">
    <source>
        <dbReference type="ARBA" id="ARBA00023180"/>
    </source>
</evidence>
<proteinExistence type="predicted"/>
<dbReference type="GO" id="GO:0005576">
    <property type="term" value="C:extracellular region"/>
    <property type="evidence" value="ECO:0007669"/>
    <property type="project" value="InterPro"/>
</dbReference>
<feature type="domain" description="Chitin-binding type-2" evidence="7">
    <location>
        <begin position="1916"/>
        <end position="1961"/>
    </location>
</feature>
<feature type="domain" description="Chitin-binding type-2" evidence="7">
    <location>
        <begin position="329"/>
        <end position="386"/>
    </location>
</feature>
<keyword evidence="1" id="KW-0147">Chitin-binding</keyword>
<keyword evidence="9" id="KW-1185">Reference proteome</keyword>
<feature type="domain" description="Chitin-binding type-2" evidence="7">
    <location>
        <begin position="452"/>
        <end position="511"/>
    </location>
</feature>
<dbReference type="Proteomes" id="UP000594262">
    <property type="component" value="Unplaced"/>
</dbReference>
<dbReference type="PROSITE" id="PS50940">
    <property type="entry name" value="CHIT_BIND_II"/>
    <property type="match status" value="15"/>
</dbReference>
<evidence type="ECO:0000256" key="1">
    <source>
        <dbReference type="ARBA" id="ARBA00022669"/>
    </source>
</evidence>
<protein>
    <recommendedName>
        <fullName evidence="7">Chitin-binding type-2 domain-containing protein</fullName>
    </recommendedName>
</protein>
<dbReference type="OrthoDB" id="5951524at2759"/>
<evidence type="ECO:0000256" key="6">
    <source>
        <dbReference type="SAM" id="SignalP"/>
    </source>
</evidence>
<evidence type="ECO:0000259" key="7">
    <source>
        <dbReference type="PROSITE" id="PS50940"/>
    </source>
</evidence>
<feature type="domain" description="Chitin-binding type-2" evidence="7">
    <location>
        <begin position="939"/>
        <end position="998"/>
    </location>
</feature>
<organism evidence="8 9">
    <name type="scientific">Clytia hemisphaerica</name>
    <dbReference type="NCBI Taxonomy" id="252671"/>
    <lineage>
        <taxon>Eukaryota</taxon>
        <taxon>Metazoa</taxon>
        <taxon>Cnidaria</taxon>
        <taxon>Hydrozoa</taxon>
        <taxon>Hydroidolina</taxon>
        <taxon>Leptothecata</taxon>
        <taxon>Obeliida</taxon>
        <taxon>Clytiidae</taxon>
        <taxon>Clytia</taxon>
    </lineage>
</organism>
<dbReference type="EnsemblMetazoa" id="CLYHEMT018464.2">
    <property type="protein sequence ID" value="CLYHEMP018464.2"/>
    <property type="gene ID" value="CLYHEMG018464"/>
</dbReference>
<feature type="signal peptide" evidence="6">
    <location>
        <begin position="1"/>
        <end position="18"/>
    </location>
</feature>
<accession>A0A7M6DNP5</accession>
<evidence type="ECO:0000256" key="4">
    <source>
        <dbReference type="ARBA" id="ARBA00023157"/>
    </source>
</evidence>
<dbReference type="PANTHER" id="PTHR23301">
    <property type="entry name" value="CHITIN BINDING PERITROPHIN-A"/>
    <property type="match status" value="1"/>
</dbReference>
<dbReference type="InterPro" id="IPR002557">
    <property type="entry name" value="Chitin-bd_dom"/>
</dbReference>
<feature type="domain" description="Chitin-binding type-2" evidence="7">
    <location>
        <begin position="201"/>
        <end position="258"/>
    </location>
</feature>
<feature type="domain" description="Chitin-binding type-2" evidence="7">
    <location>
        <begin position="1592"/>
        <end position="1651"/>
    </location>
</feature>
<dbReference type="PANTHER" id="PTHR23301:SF0">
    <property type="entry name" value="CHITIN-BINDING TYPE-2 DOMAIN-CONTAINING PROTEIN-RELATED"/>
    <property type="match status" value="1"/>
</dbReference>
<dbReference type="Gene3D" id="2.170.140.10">
    <property type="entry name" value="Chitin binding domain"/>
    <property type="match status" value="8"/>
</dbReference>
<dbReference type="GeneID" id="136803092"/>
<name>A0A7M6DNP5_9CNID</name>
<feature type="domain" description="Chitin-binding type-2" evidence="7">
    <location>
        <begin position="1143"/>
        <end position="1189"/>
    </location>
</feature>
<feature type="domain" description="Chitin-binding type-2" evidence="7">
    <location>
        <begin position="1197"/>
        <end position="1254"/>
    </location>
</feature>
<dbReference type="InterPro" id="IPR051940">
    <property type="entry name" value="Chitin_bind-dev_reg"/>
</dbReference>
<keyword evidence="4" id="KW-1015">Disulfide bond</keyword>
<keyword evidence="3" id="KW-0677">Repeat</keyword>
<evidence type="ECO:0000256" key="2">
    <source>
        <dbReference type="ARBA" id="ARBA00022729"/>
    </source>
</evidence>
<feature type="domain" description="Chitin-binding type-2" evidence="7">
    <location>
        <begin position="1721"/>
        <end position="1779"/>
    </location>
</feature>
<dbReference type="RefSeq" id="XP_066915944.1">
    <property type="nucleotide sequence ID" value="XM_067059843.1"/>
</dbReference>
<evidence type="ECO:0000313" key="8">
    <source>
        <dbReference type="EnsemblMetazoa" id="CLYHEMP018464.2"/>
    </source>
</evidence>
<evidence type="ECO:0000313" key="9">
    <source>
        <dbReference type="Proteomes" id="UP000594262"/>
    </source>
</evidence>
<dbReference type="GO" id="GO:0008061">
    <property type="term" value="F:chitin binding"/>
    <property type="evidence" value="ECO:0007669"/>
    <property type="project" value="UniProtKB-KW"/>
</dbReference>
<feature type="chain" id="PRO_5029720950" description="Chitin-binding type-2 domain-containing protein" evidence="6">
    <location>
        <begin position="19"/>
        <end position="2046"/>
    </location>
</feature>
<feature type="domain" description="Chitin-binding type-2" evidence="7">
    <location>
        <begin position="1846"/>
        <end position="1904"/>
    </location>
</feature>
<dbReference type="Pfam" id="PF01607">
    <property type="entry name" value="CBM_14"/>
    <property type="match status" value="10"/>
</dbReference>
<dbReference type="InterPro" id="IPR036508">
    <property type="entry name" value="Chitin-bd_dom_sf"/>
</dbReference>
<sequence length="2046" mass="233701">MRLFLLPIFCAAFAFSDAKWLSHYDTKNPCLDLADGSYPLADLFAYIKCVRDEATYLKCKDNKIFDPESQKCVHGNHLSAKTFCKNREDGNYQNPWDCNRFVQCVHKKAHIISCQADGLVYDPYLDMCRDNLRCQKISLRSPIEDGDACKYLTDGNYAIRDVFKYLQCKDNKGTFVPCEEKNTIFDPEAGKCIDIKTKTPETFCQGRTNDDWVNPWDCHGFFKCWYNTTHQFKCQLPELVFNPYTDQCNYKEKYACKQVEQQGKTKTREVNLAQGVFCDEKKDGVYAIRDVFKYIQCSNGVSSVLACPENEIFAPKYGKCVSGKYFAVSNFCDGRTDGNWMNPWTCHRFISCTNELPLNKPCILNSMVYDPYKDECVSEKDYPCKSIKVSLTIRTEDACKYMINGRYALRDVFKYLDCQEMVGNVIDCPHNFIYDPDPNVEKCVDIKTKSYKNFCINRENDDWADPWNCQKFIQCFWNHLRNQTCIFPTWTGHFDPYHDWCAYQRDYKCIQVDSVSTENGLGKIVHSKIKEKISSYIQINLKKNQNKISEESNSYQTSKPEDACLTMVNDLYPLRDVFKYLKCEDQVGTVIPCSKNYIFDPNIKKCVDIKTQYVKTFCANRGLDDWANPWDCHTYISCAENHTTNVMACQDSSFHYDPYHDYCDYPGRYPCIQVTGVDNVNMEPNNDDDSEMSNPKSFGVHENKLDWVQVVDRFESPDKTLMLSTGNNIDEQEPLQDTKCSDPYCNWLGWSPIEIQGNTSQVADTDLNFCKDKSDGKYAIRDVFKYIQCTNKVPQLMCCPNDMLFVELYKSCKDTKHSGGYVNGFCKNRANGNYMNPWYCRRYMVCTDGVNVNTPCTVNGMVYNPCLDHCVPKDKYPCVYIKSGELDCTQRMDGNYAIRDLFSYLRCSFQQSFVIECPAGFIYENVNSKCVPNDDMSPERVCIVAADGNFRDPWDCNGYIQCKHQQAYMRKCTYLNMVYNPHNDLCEFVSESEEECTQYPQKNEYMVFAKANDTICQDKAQFFNYVFYTPSPFQYMVCSDGHASLVTCDTNQIFIPGRRCVDGAQYNIDNFCKDRVNISGIYGCESWFLNPWNCSECLFCQSDVKVHHSPTPAKGFYYDPVDQKFDTHDCKELPSSKEVSSDDDACKGKADGNYPLHDVLSYLSCKKGKSTPKNCPTGSIFYPSSKECDSITKTTLTSFCKGRSDGDWQNPWNCNGYILCQSGRSIVRPCLINGFVFNPYNDVCVRSNKYPCYTVGARSGPTPKVPAILKSSLPQIKDICSNLTNGNYSTRDVLSFLQCTNGTSKMIACPKDTIYVSGNNCTAAKNINEDNFCTGRPEGNYRNPWDCHTYYVCHSGQRIHKQVCNIIVTLNYDPKYDTCEYPAQMPCKQLGKSMDPSHNVGDNKCKGKTDGTYPLRDVFSYLVCKKGKASIVNCPKGSIFFPSTKECESITKTSLPSFCQGRSDGDWQNPWNCHGYVLCQSGRSLARPCLINGFVFDPYNDVCKRSFPCQTVYSKSIMPSKLPHEVSELTVVPEKLQIKDICTGLKDGNYSTRETLKIFQCKNGTSSWIACPKDTIYVSGNNCTNSSTINEDNFCKERPEGNYRNPWDCHTYYVCHSGQRIHKQVCNYFVTLNYDPIFDNCESPLAIACPKSPKQNKLVQHKPVKDDNPCAKRVDGKYAVRDVALYLICKDHKASEGSCDKGQIFTPSNSKCVPIGQVNIKNFCVGREMGNYRNPWNCHSYITCVGPSAFERPCSIKTTLNYSPKDDLCEYPYKQKCVNITSSLVEHELKAYGPCAELPDGNYAVRDVAKYLICKNKVDSEGKCAKGQIFTPSTSKCVPIGKVDKEKFCVGREAGNYRDPWNCHNYFTCVGHISYNRPCSVKTTLNYSPLDDLCEFPSQYKCENITSVAPSPIKDENPCDGKADGVYEIRDVFRFLRCRKGKASLRNCKDGRYFSPVAGRCIRGKKVDLTTFCKGRGESNFRNPWDCHNYITCHGAQSFDRECDVHVELNYDPYHDRCEKPALFPCKELNPKDIMAEIIEAELIVF</sequence>
<keyword evidence="2 6" id="KW-0732">Signal</keyword>
<dbReference type="SUPFAM" id="SSF57625">
    <property type="entry name" value="Invertebrate chitin-binding proteins"/>
    <property type="match status" value="20"/>
</dbReference>
<feature type="domain" description="Chitin-binding type-2" evidence="7">
    <location>
        <begin position="81"/>
        <end position="136"/>
    </location>
</feature>
<evidence type="ECO:0000256" key="3">
    <source>
        <dbReference type="ARBA" id="ARBA00022737"/>
    </source>
</evidence>
<feature type="domain" description="Chitin-binding type-2" evidence="7">
    <location>
        <begin position="615"/>
        <end position="673"/>
    </location>
</feature>
<reference evidence="8" key="1">
    <citation type="submission" date="2021-01" db="UniProtKB">
        <authorList>
            <consortium name="EnsemblMetazoa"/>
        </authorList>
    </citation>
    <scope>IDENTIFICATION</scope>
</reference>
<feature type="domain" description="Chitin-binding type-2" evidence="7">
    <location>
        <begin position="1402"/>
        <end position="1461"/>
    </location>
</feature>
<dbReference type="SMART" id="SM00494">
    <property type="entry name" value="ChtBD2"/>
    <property type="match status" value="28"/>
</dbReference>